<evidence type="ECO:0000256" key="1">
    <source>
        <dbReference type="ARBA" id="ARBA00004479"/>
    </source>
</evidence>
<keyword evidence="8" id="KW-0325">Glycoprotein</keyword>
<evidence type="ECO:0000256" key="2">
    <source>
        <dbReference type="ARBA" id="ARBA00022692"/>
    </source>
</evidence>
<proteinExistence type="predicted"/>
<dbReference type="InterPro" id="IPR003961">
    <property type="entry name" value="FN3_dom"/>
</dbReference>
<comment type="subcellular location">
    <subcellularLocation>
        <location evidence="1">Membrane</location>
        <topology evidence="1">Single-pass type I membrane protein</topology>
    </subcellularLocation>
</comment>
<feature type="domain" description="Fibronectin type-III" evidence="12">
    <location>
        <begin position="503"/>
        <end position="598"/>
    </location>
</feature>
<dbReference type="GeneID" id="116222922"/>
<feature type="region of interest" description="Disordered" evidence="9">
    <location>
        <begin position="722"/>
        <end position="748"/>
    </location>
</feature>
<accession>A0A6P8GEX3</accession>
<evidence type="ECO:0000259" key="12">
    <source>
        <dbReference type="PROSITE" id="PS50853"/>
    </source>
</evidence>
<feature type="domain" description="Fibronectin type-III" evidence="12">
    <location>
        <begin position="234"/>
        <end position="326"/>
    </location>
</feature>
<evidence type="ECO:0000313" key="13">
    <source>
        <dbReference type="Proteomes" id="UP000515152"/>
    </source>
</evidence>
<evidence type="ECO:0000256" key="6">
    <source>
        <dbReference type="ARBA" id="ARBA00023136"/>
    </source>
</evidence>
<evidence type="ECO:0000256" key="3">
    <source>
        <dbReference type="ARBA" id="ARBA00022729"/>
    </source>
</evidence>
<dbReference type="OrthoDB" id="9828391at2759"/>
<name>A0A6P8GEX3_CLUHA</name>
<evidence type="ECO:0000256" key="7">
    <source>
        <dbReference type="ARBA" id="ARBA00023170"/>
    </source>
</evidence>
<dbReference type="Pfam" id="PF00041">
    <property type="entry name" value="fn3"/>
    <property type="match status" value="2"/>
</dbReference>
<keyword evidence="4" id="KW-0677">Repeat</keyword>
<keyword evidence="7" id="KW-0675">Receptor</keyword>
<gene>
    <name evidence="14" type="primary">LOC116222922</name>
</gene>
<feature type="signal peptide" evidence="11">
    <location>
        <begin position="1"/>
        <end position="24"/>
    </location>
</feature>
<dbReference type="AlphaFoldDB" id="A0A6P8GEX3"/>
<evidence type="ECO:0000256" key="10">
    <source>
        <dbReference type="SAM" id="Phobius"/>
    </source>
</evidence>
<reference evidence="14" key="1">
    <citation type="submission" date="2025-08" db="UniProtKB">
        <authorList>
            <consortium name="RefSeq"/>
        </authorList>
    </citation>
    <scope>IDENTIFICATION</scope>
</reference>
<organism evidence="13 14">
    <name type="scientific">Clupea harengus</name>
    <name type="common">Atlantic herring</name>
    <dbReference type="NCBI Taxonomy" id="7950"/>
    <lineage>
        <taxon>Eukaryota</taxon>
        <taxon>Metazoa</taxon>
        <taxon>Chordata</taxon>
        <taxon>Craniata</taxon>
        <taxon>Vertebrata</taxon>
        <taxon>Euteleostomi</taxon>
        <taxon>Actinopterygii</taxon>
        <taxon>Neopterygii</taxon>
        <taxon>Teleostei</taxon>
        <taxon>Clupei</taxon>
        <taxon>Clupeiformes</taxon>
        <taxon>Clupeoidei</taxon>
        <taxon>Clupeidae</taxon>
        <taxon>Clupea</taxon>
    </lineage>
</organism>
<evidence type="ECO:0000256" key="8">
    <source>
        <dbReference type="ARBA" id="ARBA00023180"/>
    </source>
</evidence>
<keyword evidence="6 10" id="KW-0472">Membrane</keyword>
<feature type="region of interest" description="Disordered" evidence="9">
    <location>
        <begin position="769"/>
        <end position="800"/>
    </location>
</feature>
<evidence type="ECO:0000313" key="14">
    <source>
        <dbReference type="RefSeq" id="XP_031434037.2"/>
    </source>
</evidence>
<dbReference type="PANTHER" id="PTHR48423:SF1">
    <property type="entry name" value="INTERLEUKIN-27 RECEPTOR SUBUNIT ALPHA"/>
    <property type="match status" value="1"/>
</dbReference>
<keyword evidence="13" id="KW-1185">Reference proteome</keyword>
<feature type="compositionally biased region" description="Basic and acidic residues" evidence="9">
    <location>
        <begin position="723"/>
        <end position="732"/>
    </location>
</feature>
<keyword evidence="2 10" id="KW-0812">Transmembrane</keyword>
<dbReference type="KEGG" id="char:116222922"/>
<feature type="chain" id="PRO_5043355179" evidence="11">
    <location>
        <begin position="25"/>
        <end position="816"/>
    </location>
</feature>
<dbReference type="PROSITE" id="PS50853">
    <property type="entry name" value="FN3"/>
    <property type="match status" value="2"/>
</dbReference>
<evidence type="ECO:0000256" key="5">
    <source>
        <dbReference type="ARBA" id="ARBA00022989"/>
    </source>
</evidence>
<keyword evidence="3 11" id="KW-0732">Signal</keyword>
<evidence type="ECO:0000256" key="4">
    <source>
        <dbReference type="ARBA" id="ARBA00022737"/>
    </source>
</evidence>
<sequence>MDHLGQKVLRHFVIFMLLAVTCYAQDTDTCEVIPKNQTVKLGSDVTVVFKAPLSGICRNKLNDFHPSKVFWTLNSKKIEESYYDHNSTYARVTIANFSLESGTVESHMYGQVLGGTIVRTYDTSSNTRRGIQPPKKPINIHCVTNLTTYHRQYTTCYWDEAGDSPDTRYSVTMKQDNRTRGHCKSQPGQNHCRLSEYADTFSDNMMVTMTAANSAGNVSATVHFDPWKIAKFDPPRSIQVEPLPTSLSVDWTTKCPSHFEKCEVQCVEEGTNVTIVSNKTSPQRKRTIYVDDVKPCTNYTVAVRCACHTSLWSDWSARSTVLSALNVSSVPFYLWRRVLERYENGTRRVQLMWKGSFCNLPIEYRLSVDSRNVGLDRTSVLLDGKAHEIEIAAYNNSKMLRHSFLKIPVIGKDMPPVRTPLATSRNGLIYISWEAPPTPVNDYVIDWLTDATQEAMPSWEKTQETNISFPGLSQRLYTVTITPLYEEGPGQERILHTYAEEGAPAKVRRVSVTKADSTWLTVDWGAVGPDQCCGFVVNYTVFYRDSNGPELNVTVNHPSHQVTLRELQPGTAYKVHVRTHSAAGFNDSDLFHFSTEAYGKAFIQNLVSVVGGLILLLLTAVCFFMLWRRAMNLMVPNPQLSSMAVWSPEKSLKPSFSKNLDVDNSHCETILLCRVDGETDAERCSTPSPTGDWTGDYSAGSGTAEYTGLALSCVISETQNKSLEADRADRRQPSRASPTPCSPYLDQGQHCKHRSDPYLDQGPVCSCGDLLDEPQGPGISEERDSVMESSQQKASPPCPTAMSYVRVDKLDGQIED</sequence>
<dbReference type="CDD" id="cd00063">
    <property type="entry name" value="FN3"/>
    <property type="match status" value="2"/>
</dbReference>
<dbReference type="Proteomes" id="UP000515152">
    <property type="component" value="Chromosome 12"/>
</dbReference>
<evidence type="ECO:0000256" key="9">
    <source>
        <dbReference type="SAM" id="MobiDB-lite"/>
    </source>
</evidence>
<dbReference type="PANTHER" id="PTHR48423">
    <property type="entry name" value="INTERLEUKIN-27 RECEPTOR SUBUNIT ALPHA"/>
    <property type="match status" value="1"/>
</dbReference>
<dbReference type="GO" id="GO:0016020">
    <property type="term" value="C:membrane"/>
    <property type="evidence" value="ECO:0007669"/>
    <property type="project" value="UniProtKB-SubCell"/>
</dbReference>
<dbReference type="SMART" id="SM00060">
    <property type="entry name" value="FN3"/>
    <property type="match status" value="3"/>
</dbReference>
<dbReference type="RefSeq" id="XP_031434037.2">
    <property type="nucleotide sequence ID" value="XM_031578177.2"/>
</dbReference>
<feature type="transmembrane region" description="Helical" evidence="10">
    <location>
        <begin position="606"/>
        <end position="627"/>
    </location>
</feature>
<evidence type="ECO:0000256" key="11">
    <source>
        <dbReference type="SAM" id="SignalP"/>
    </source>
</evidence>
<protein>
    <submittedName>
        <fullName evidence="14">Interleukin-31 receptor subunit alpha-like</fullName>
    </submittedName>
</protein>
<dbReference type="InterPro" id="IPR052672">
    <property type="entry name" value="Type1_Cytokine_Rcpt_Type2"/>
</dbReference>
<keyword evidence="5 10" id="KW-1133">Transmembrane helix</keyword>